<feature type="transmembrane region" description="Helical" evidence="1">
    <location>
        <begin position="16"/>
        <end position="39"/>
    </location>
</feature>
<protein>
    <submittedName>
        <fullName evidence="2">PilX domain-containing protein</fullName>
    </submittedName>
</protein>
<dbReference type="RefSeq" id="WP_021007306.1">
    <property type="nucleotide sequence ID" value="NC_022247.1"/>
</dbReference>
<evidence type="ECO:0000313" key="2">
    <source>
        <dbReference type="EMBL" id="AGU49813.1"/>
    </source>
</evidence>
<gene>
    <name evidence="2" type="ORF">VAPA_1c27160</name>
</gene>
<dbReference type="EMBL" id="CP003911">
    <property type="protein sequence ID" value="AGU49813.1"/>
    <property type="molecule type" value="Genomic_DNA"/>
</dbReference>
<accession>T1XB83</accession>
<dbReference type="Proteomes" id="UP000016223">
    <property type="component" value="Chromosome 1"/>
</dbReference>
<dbReference type="AlphaFoldDB" id="T1XB83"/>
<dbReference type="PATRIC" id="fig|1246301.3.peg.2749"/>
<keyword evidence="1" id="KW-0472">Membrane</keyword>
<keyword evidence="1" id="KW-0812">Transmembrane</keyword>
<proteinExistence type="predicted"/>
<reference evidence="2 3" key="1">
    <citation type="submission" date="2012-10" db="EMBL/GenBank/DDBJ databases">
        <title>Genome sequence of Variovorax paradoxus B4.</title>
        <authorList>
            <person name="Schuldes J."/>
            <person name="Brandt U."/>
            <person name="Hiessl S."/>
            <person name="Wuebbeler J.H."/>
            <person name="Thuermer A."/>
            <person name="Steinbuechel A."/>
            <person name="Daniel R."/>
        </authorList>
    </citation>
    <scope>NUCLEOTIDE SEQUENCE [LARGE SCALE GENOMIC DNA]</scope>
    <source>
        <strain evidence="2 3">B4</strain>
    </source>
</reference>
<keyword evidence="1" id="KW-1133">Transmembrane helix</keyword>
<evidence type="ECO:0000256" key="1">
    <source>
        <dbReference type="SAM" id="Phobius"/>
    </source>
</evidence>
<dbReference type="HOGENOM" id="CLU_126486_0_0_4"/>
<evidence type="ECO:0000313" key="3">
    <source>
        <dbReference type="Proteomes" id="UP000016223"/>
    </source>
</evidence>
<name>T1XB83_VARPD</name>
<sequence>MKPSTTHPTMHGQGGAALIVGLIMLLLITLAVTAGFTLSNTNLKSVGNMQNRNEAVAASNRAIEEVAASLLLPGVDGSPSLAAPQGTVSRVDINNDGTIDYEVQIAAPTCVRATKSTDTGGGGAVGPGGVGGGASTAGSGLNALPDQYNSVWDISTTVTDAASGTVTSVRQGVRALLSKEQFLALCS</sequence>
<organism evidence="2 3">
    <name type="scientific">Variovorax paradoxus B4</name>
    <dbReference type="NCBI Taxonomy" id="1246301"/>
    <lineage>
        <taxon>Bacteria</taxon>
        <taxon>Pseudomonadati</taxon>
        <taxon>Pseudomonadota</taxon>
        <taxon>Betaproteobacteria</taxon>
        <taxon>Burkholderiales</taxon>
        <taxon>Comamonadaceae</taxon>
        <taxon>Variovorax</taxon>
    </lineage>
</organism>
<dbReference type="KEGG" id="vpd:VAPA_1c27160"/>